<proteinExistence type="inferred from homology"/>
<evidence type="ECO:0000313" key="12">
    <source>
        <dbReference type="EMBL" id="GCC25865.1"/>
    </source>
</evidence>
<dbReference type="Proteomes" id="UP000287033">
    <property type="component" value="Unassembled WGS sequence"/>
</dbReference>
<keyword evidence="6 9" id="KW-0175">Coiled coil</keyword>
<evidence type="ECO:0000256" key="3">
    <source>
        <dbReference type="ARBA" id="ARBA00022692"/>
    </source>
</evidence>
<evidence type="ECO:0000256" key="5">
    <source>
        <dbReference type="ARBA" id="ARBA00022989"/>
    </source>
</evidence>
<dbReference type="GO" id="GO:0006886">
    <property type="term" value="P:intracellular protein transport"/>
    <property type="evidence" value="ECO:0007669"/>
    <property type="project" value="InterPro"/>
</dbReference>
<reference evidence="12 13" key="1">
    <citation type="journal article" date="2018" name="Nat. Ecol. Evol.">
        <title>Shark genomes provide insights into elasmobranch evolution and the origin of vertebrates.</title>
        <authorList>
            <person name="Hara Y"/>
            <person name="Yamaguchi K"/>
            <person name="Onimaru K"/>
            <person name="Kadota M"/>
            <person name="Koyanagi M"/>
            <person name="Keeley SD"/>
            <person name="Tatsumi K"/>
            <person name="Tanaka K"/>
            <person name="Motone F"/>
            <person name="Kageyama Y"/>
            <person name="Nozu R"/>
            <person name="Adachi N"/>
            <person name="Nishimura O"/>
            <person name="Nakagawa R"/>
            <person name="Tanegashima C"/>
            <person name="Kiyatake I"/>
            <person name="Matsumoto R"/>
            <person name="Murakumo K"/>
            <person name="Nishida K"/>
            <person name="Terakita A"/>
            <person name="Kuratani S"/>
            <person name="Sato K"/>
            <person name="Hyodo S Kuraku.S."/>
        </authorList>
    </citation>
    <scope>NUCLEOTIDE SEQUENCE [LARGE SCALE GENOMIC DNA]</scope>
</reference>
<keyword evidence="3 10" id="KW-0812">Transmembrane</keyword>
<comment type="similarity">
    <text evidence="1">Belongs to the VTI1 family.</text>
</comment>
<dbReference type="GO" id="GO:0005794">
    <property type="term" value="C:Golgi apparatus"/>
    <property type="evidence" value="ECO:0007669"/>
    <property type="project" value="InterPro"/>
</dbReference>
<dbReference type="EMBL" id="BEZZ01000101">
    <property type="protein sequence ID" value="GCC25865.1"/>
    <property type="molecule type" value="Genomic_DNA"/>
</dbReference>
<dbReference type="Pfam" id="PF05008">
    <property type="entry name" value="V-SNARE"/>
    <property type="match status" value="1"/>
</dbReference>
<dbReference type="GO" id="GO:0031201">
    <property type="term" value="C:SNARE complex"/>
    <property type="evidence" value="ECO:0007669"/>
    <property type="project" value="TreeGrafter"/>
</dbReference>
<feature type="domain" description="T-SNARE coiled-coil homology" evidence="11">
    <location>
        <begin position="123"/>
        <end position="190"/>
    </location>
</feature>
<dbReference type="OrthoDB" id="430637at2759"/>
<comment type="caution">
    <text evidence="12">The sequence shown here is derived from an EMBL/GenBank/DDBJ whole genome shotgun (WGS) entry which is preliminary data.</text>
</comment>
<evidence type="ECO:0000256" key="10">
    <source>
        <dbReference type="SAM" id="Phobius"/>
    </source>
</evidence>
<dbReference type="InterPro" id="IPR000727">
    <property type="entry name" value="T_SNARE_dom"/>
</dbReference>
<dbReference type="GO" id="GO:0000149">
    <property type="term" value="F:SNARE binding"/>
    <property type="evidence" value="ECO:0007669"/>
    <property type="project" value="TreeGrafter"/>
</dbReference>
<dbReference type="GO" id="GO:0048280">
    <property type="term" value="P:vesicle fusion with Golgi apparatus"/>
    <property type="evidence" value="ECO:0007669"/>
    <property type="project" value="TreeGrafter"/>
</dbReference>
<feature type="coiled-coil region" evidence="9">
    <location>
        <begin position="39"/>
        <end position="88"/>
    </location>
</feature>
<dbReference type="GO" id="GO:0031902">
    <property type="term" value="C:late endosome membrane"/>
    <property type="evidence" value="ECO:0007669"/>
    <property type="project" value="TreeGrafter"/>
</dbReference>
<dbReference type="PANTHER" id="PTHR21230:SF89">
    <property type="entry name" value="VESICLE TRANSPORT THROUGH INTERACTION WITH T-SNARES HOMOLOG 1B"/>
    <property type="match status" value="1"/>
</dbReference>
<dbReference type="InterPro" id="IPR038407">
    <property type="entry name" value="v-SNARE_N_sf"/>
</dbReference>
<keyword evidence="13" id="KW-1185">Reference proteome</keyword>
<dbReference type="SUPFAM" id="SSF58038">
    <property type="entry name" value="SNARE fusion complex"/>
    <property type="match status" value="1"/>
</dbReference>
<dbReference type="STRING" id="137246.A0A401S645"/>
<evidence type="ECO:0000256" key="7">
    <source>
        <dbReference type="ARBA" id="ARBA00023136"/>
    </source>
</evidence>
<keyword evidence="4" id="KW-0653">Protein transport</keyword>
<name>A0A401S645_CHIPU</name>
<dbReference type="PIRSF" id="PIRSF028865">
    <property type="entry name" value="Membrin-2"/>
    <property type="match status" value="1"/>
</dbReference>
<evidence type="ECO:0000256" key="1">
    <source>
        <dbReference type="ARBA" id="ARBA00006108"/>
    </source>
</evidence>
<comment type="subcellular location">
    <subcellularLocation>
        <location evidence="8">Endomembrane system</location>
        <topology evidence="8">Single-pass type IV membrane protein</topology>
    </subcellularLocation>
</comment>
<evidence type="ECO:0000256" key="4">
    <source>
        <dbReference type="ARBA" id="ARBA00022927"/>
    </source>
</evidence>
<dbReference type="GO" id="GO:0006891">
    <property type="term" value="P:intra-Golgi vesicle-mediated transport"/>
    <property type="evidence" value="ECO:0007669"/>
    <property type="project" value="TreeGrafter"/>
</dbReference>
<evidence type="ECO:0000313" key="13">
    <source>
        <dbReference type="Proteomes" id="UP000287033"/>
    </source>
</evidence>
<dbReference type="OMA" id="YRRVMTN"/>
<accession>A0A401S645</accession>
<keyword evidence="7 10" id="KW-0472">Membrane</keyword>
<dbReference type="GO" id="GO:0005829">
    <property type="term" value="C:cytosol"/>
    <property type="evidence" value="ECO:0007669"/>
    <property type="project" value="GOC"/>
</dbReference>
<protein>
    <recommendedName>
        <fullName evidence="11">t-SNARE coiled-coil homology domain-containing protein</fullName>
    </recommendedName>
</protein>
<keyword evidence="2" id="KW-0813">Transport</keyword>
<evidence type="ECO:0000256" key="9">
    <source>
        <dbReference type="SAM" id="Coils"/>
    </source>
</evidence>
<dbReference type="SUPFAM" id="SSF47661">
    <property type="entry name" value="t-snare proteins"/>
    <property type="match status" value="1"/>
</dbReference>
<feature type="coiled-coil region" evidence="9">
    <location>
        <begin position="156"/>
        <end position="183"/>
    </location>
</feature>
<dbReference type="Pfam" id="PF12352">
    <property type="entry name" value="V-SNARE_C"/>
    <property type="match status" value="1"/>
</dbReference>
<dbReference type="GO" id="GO:0005789">
    <property type="term" value="C:endoplasmic reticulum membrane"/>
    <property type="evidence" value="ECO:0007669"/>
    <property type="project" value="TreeGrafter"/>
</dbReference>
<dbReference type="GO" id="GO:1903076">
    <property type="term" value="P:regulation of protein localization to plasma membrane"/>
    <property type="evidence" value="ECO:0007669"/>
    <property type="project" value="TreeGrafter"/>
</dbReference>
<dbReference type="Gene3D" id="1.20.58.400">
    <property type="entry name" value="t-snare proteins"/>
    <property type="match status" value="1"/>
</dbReference>
<dbReference type="SMART" id="SM00397">
    <property type="entry name" value="t_SNARE"/>
    <property type="match status" value="1"/>
</dbReference>
<dbReference type="CDD" id="cd15890">
    <property type="entry name" value="SNARE_Vti1b"/>
    <property type="match status" value="1"/>
</dbReference>
<dbReference type="InterPro" id="IPR010989">
    <property type="entry name" value="SNARE"/>
</dbReference>
<dbReference type="GO" id="GO:0006896">
    <property type="term" value="P:Golgi to vacuole transport"/>
    <property type="evidence" value="ECO:0007669"/>
    <property type="project" value="TreeGrafter"/>
</dbReference>
<evidence type="ECO:0000256" key="6">
    <source>
        <dbReference type="ARBA" id="ARBA00023054"/>
    </source>
</evidence>
<dbReference type="GO" id="GO:0012507">
    <property type="term" value="C:ER to Golgi transport vesicle membrane"/>
    <property type="evidence" value="ECO:0007669"/>
    <property type="project" value="TreeGrafter"/>
</dbReference>
<organism evidence="12 13">
    <name type="scientific">Chiloscyllium punctatum</name>
    <name type="common">Brownbanded bambooshark</name>
    <name type="synonym">Hemiscyllium punctatum</name>
    <dbReference type="NCBI Taxonomy" id="137246"/>
    <lineage>
        <taxon>Eukaryota</taxon>
        <taxon>Metazoa</taxon>
        <taxon>Chordata</taxon>
        <taxon>Craniata</taxon>
        <taxon>Vertebrata</taxon>
        <taxon>Chondrichthyes</taxon>
        <taxon>Elasmobranchii</taxon>
        <taxon>Galeomorphii</taxon>
        <taxon>Galeoidea</taxon>
        <taxon>Orectolobiformes</taxon>
        <taxon>Hemiscylliidae</taxon>
        <taxon>Chiloscyllium</taxon>
    </lineage>
</organism>
<keyword evidence="5 10" id="KW-1133">Transmembrane helix</keyword>
<dbReference type="PANTHER" id="PTHR21230">
    <property type="entry name" value="VESICLE TRANSPORT V-SNARE PROTEIN VTI1-RELATED"/>
    <property type="match status" value="1"/>
</dbReference>
<evidence type="ECO:0000256" key="8">
    <source>
        <dbReference type="ARBA" id="ARBA00046280"/>
    </source>
</evidence>
<dbReference type="InterPro" id="IPR027027">
    <property type="entry name" value="GOSR2/Membrin/Bos1"/>
</dbReference>
<dbReference type="InterPro" id="IPR007705">
    <property type="entry name" value="Vesicle_trsprt_v-SNARE_N"/>
</dbReference>
<feature type="transmembrane region" description="Helical" evidence="10">
    <location>
        <begin position="199"/>
        <end position="220"/>
    </location>
</feature>
<sequence length="223" mass="25728">MSSEELEKMHEAFGSVFEELRCQCERVSNYSGEQKKRFIREIDEKVDEANEVLDGMEKELRNAPLSFRNQMNTKIRSYRKDVSKLQQVVRSNDIGHGFRSDVKYTEYSAENEQSNYVGAQRALLLQGTDSLNRATQSIDRSHRIAAETDQIGSDIIEELGGQREQLERSKDRLINTGENLSRSRKILRSISRRVMTNKLLLGIIILLEVVILAAVVYIKFFKH</sequence>
<evidence type="ECO:0000259" key="11">
    <source>
        <dbReference type="SMART" id="SM00397"/>
    </source>
</evidence>
<dbReference type="GO" id="GO:0016236">
    <property type="term" value="P:macroautophagy"/>
    <property type="evidence" value="ECO:0007669"/>
    <property type="project" value="TreeGrafter"/>
</dbReference>
<dbReference type="AlphaFoldDB" id="A0A401S645"/>
<dbReference type="Gene3D" id="1.20.5.110">
    <property type="match status" value="1"/>
</dbReference>
<dbReference type="GO" id="GO:0042147">
    <property type="term" value="P:retrograde transport, endosome to Golgi"/>
    <property type="evidence" value="ECO:0007669"/>
    <property type="project" value="TreeGrafter"/>
</dbReference>
<dbReference type="GO" id="GO:0005484">
    <property type="term" value="F:SNAP receptor activity"/>
    <property type="evidence" value="ECO:0007669"/>
    <property type="project" value="InterPro"/>
</dbReference>
<evidence type="ECO:0000256" key="2">
    <source>
        <dbReference type="ARBA" id="ARBA00022448"/>
    </source>
</evidence>
<gene>
    <name evidence="12" type="ORF">chiPu_0004277</name>
</gene>
<dbReference type="FunFam" id="1.20.5.110:FF:000002">
    <property type="entry name" value="Vesicle transport through interaction with t-SNAREsB"/>
    <property type="match status" value="1"/>
</dbReference>